<gene>
    <name evidence="2" type="ORF">VAZ01S_096_00020</name>
</gene>
<accession>U3AVT0</accession>
<name>U3AVT0_9VIBR</name>
<dbReference type="InterPro" id="IPR008898">
    <property type="entry name" value="YopD-like"/>
</dbReference>
<reference evidence="2 3" key="1">
    <citation type="submission" date="2013-09" db="EMBL/GenBank/DDBJ databases">
        <title>Whole genome shotgun sequence of Vibrio azureus NBRC 104587.</title>
        <authorList>
            <person name="Isaki S."/>
            <person name="Hosoyama A."/>
            <person name="Numata M."/>
            <person name="Hashimoto M."/>
            <person name="Hosoyama Y."/>
            <person name="Tsuchikane K."/>
            <person name="Noguchi M."/>
            <person name="Hirakata S."/>
            <person name="Ichikawa N."/>
            <person name="Ohji S."/>
            <person name="Yamazoe A."/>
            <person name="Fujita N."/>
        </authorList>
    </citation>
    <scope>NUCLEOTIDE SEQUENCE [LARGE SCALE GENOMIC DNA]</scope>
    <source>
        <strain evidence="2 3">NBRC 104587</strain>
    </source>
</reference>
<dbReference type="Pfam" id="PF05844">
    <property type="entry name" value="YopD"/>
    <property type="match status" value="1"/>
</dbReference>
<organism evidence="2 3">
    <name type="scientific">Vibrio azureus NBRC 104587</name>
    <dbReference type="NCBI Taxonomy" id="1219077"/>
    <lineage>
        <taxon>Bacteria</taxon>
        <taxon>Pseudomonadati</taxon>
        <taxon>Pseudomonadota</taxon>
        <taxon>Gammaproteobacteria</taxon>
        <taxon>Vibrionales</taxon>
        <taxon>Vibrionaceae</taxon>
        <taxon>Vibrio</taxon>
    </lineage>
</organism>
<comment type="caution">
    <text evidence="2">The sequence shown here is derived from an EMBL/GenBank/DDBJ whole genome shotgun (WGS) entry which is preliminary data.</text>
</comment>
<dbReference type="EMBL" id="BATL01000096">
    <property type="protein sequence ID" value="GAD77850.1"/>
    <property type="molecule type" value="Genomic_DNA"/>
</dbReference>
<keyword evidence="1" id="KW-0175">Coiled coil</keyword>
<evidence type="ECO:0000313" key="3">
    <source>
        <dbReference type="Proteomes" id="UP000016567"/>
    </source>
</evidence>
<dbReference type="OrthoDB" id="5903219at2"/>
<dbReference type="AlphaFoldDB" id="U3AVT0"/>
<evidence type="ECO:0000313" key="2">
    <source>
        <dbReference type="EMBL" id="GAD77850.1"/>
    </source>
</evidence>
<proteinExistence type="predicted"/>
<dbReference type="Proteomes" id="UP000016567">
    <property type="component" value="Unassembled WGS sequence"/>
</dbReference>
<sequence length="339" mass="36444">MIDNINNKSVSEAAIKFATDNMVEKSVVTKTEASLPAGMNQTSASARQNFYLDIPQVSNSALQADTAVNVIKAISSNLMSLMQLKDSVMPSGIVKNSAVANESTSSSSARVFDILVLLISIANLNRERQATERQVAVQRNVTSLQNQADELKHQATIQTIAAVGQGLLAVATSGLGIMSSVKSAKSLKSEIDGNQLLKGHQTKLDQEMAKIRETKGFEGAKVQRAELREGVKNINTDISNTKIETQLSGRQFETQASKQQMIKASSDGAGQVMNTSVNVEQTKSQAASKEEEIDATRAQAEKQRSDDNNASLESLIASLLSIFRAQADSNSRLMGNIII</sequence>
<evidence type="ECO:0008006" key="4">
    <source>
        <dbReference type="Google" id="ProtNLM"/>
    </source>
</evidence>
<dbReference type="RefSeq" id="WP_021711585.1">
    <property type="nucleotide sequence ID" value="NZ_BAOB01000385.1"/>
</dbReference>
<feature type="coiled-coil region" evidence="1">
    <location>
        <begin position="279"/>
        <end position="306"/>
    </location>
</feature>
<dbReference type="NCBIfam" id="NF038055">
    <property type="entry name" value="T3SS_SctB_pilot"/>
    <property type="match status" value="1"/>
</dbReference>
<dbReference type="STRING" id="1219077.VAZ01S_096_00020"/>
<keyword evidence="3" id="KW-1185">Reference proteome</keyword>
<protein>
    <recommendedName>
        <fullName evidence="4">Translocator protein PopD</fullName>
    </recommendedName>
</protein>
<feature type="coiled-coil region" evidence="1">
    <location>
        <begin position="121"/>
        <end position="154"/>
    </location>
</feature>
<evidence type="ECO:0000256" key="1">
    <source>
        <dbReference type="SAM" id="Coils"/>
    </source>
</evidence>